<sequence>MSANLTFSQKYLSPLAVYDGQQLTELPTGFNSDGKSLDNGPRSQEPSSECYKQHPAPIRAIKEGNSFDFHIYYHPGNADETKYAKELHERIRREFPEMRIYKFWDRPVGPHPVPMFEVNTFTPIETGALFGFLTVWRGPLSWVA</sequence>
<evidence type="ECO:0000313" key="2">
    <source>
        <dbReference type="EMBL" id="CCA72680.1"/>
    </source>
</evidence>
<dbReference type="AlphaFoldDB" id="G4TMY5"/>
<evidence type="ECO:0000256" key="1">
    <source>
        <dbReference type="SAM" id="MobiDB-lite"/>
    </source>
</evidence>
<name>G4TMY5_SERID</name>
<dbReference type="InterPro" id="IPR014980">
    <property type="entry name" value="DOPA_dioxygen"/>
</dbReference>
<dbReference type="OrthoDB" id="9970095at2759"/>
<gene>
    <name evidence="2" type="ORF">PIIN_06617</name>
</gene>
<comment type="caution">
    <text evidence="2">The sequence shown here is derived from an EMBL/GenBank/DDBJ whole genome shotgun (WGS) entry which is preliminary data.</text>
</comment>
<evidence type="ECO:0008006" key="4">
    <source>
        <dbReference type="Google" id="ProtNLM"/>
    </source>
</evidence>
<dbReference type="InParanoid" id="G4TMY5"/>
<dbReference type="Proteomes" id="UP000007148">
    <property type="component" value="Unassembled WGS sequence"/>
</dbReference>
<dbReference type="EMBL" id="CAFZ01000177">
    <property type="protein sequence ID" value="CCA72680.1"/>
    <property type="molecule type" value="Genomic_DNA"/>
</dbReference>
<organism evidence="2 3">
    <name type="scientific">Serendipita indica (strain DSM 11827)</name>
    <name type="common">Root endophyte fungus</name>
    <name type="synonym">Piriformospora indica</name>
    <dbReference type="NCBI Taxonomy" id="1109443"/>
    <lineage>
        <taxon>Eukaryota</taxon>
        <taxon>Fungi</taxon>
        <taxon>Dikarya</taxon>
        <taxon>Basidiomycota</taxon>
        <taxon>Agaricomycotina</taxon>
        <taxon>Agaricomycetes</taxon>
        <taxon>Sebacinales</taxon>
        <taxon>Serendipitaceae</taxon>
        <taxon>Serendipita</taxon>
    </lineage>
</organism>
<proteinExistence type="predicted"/>
<dbReference type="PANTHER" id="PTHR36423:SF2">
    <property type="entry name" value="AFR070WP"/>
    <property type="match status" value="1"/>
</dbReference>
<dbReference type="InterPro" id="IPR023389">
    <property type="entry name" value="DOPA-like_sf"/>
</dbReference>
<dbReference type="Pfam" id="PF08883">
    <property type="entry name" value="DOPA_dioxygen"/>
    <property type="match status" value="1"/>
</dbReference>
<dbReference type="eggNOG" id="ENOG502S93P">
    <property type="taxonomic scope" value="Eukaryota"/>
</dbReference>
<dbReference type="SUPFAM" id="SSF143410">
    <property type="entry name" value="DOPA-like"/>
    <property type="match status" value="1"/>
</dbReference>
<dbReference type="HOGENOM" id="CLU_090062_0_1_1"/>
<dbReference type="Gene3D" id="3.30.70.1240">
    <property type="entry name" value="DOPA-like domains"/>
    <property type="match status" value="1"/>
</dbReference>
<dbReference type="PANTHER" id="PTHR36423">
    <property type="entry name" value="AFR070WP"/>
    <property type="match status" value="1"/>
</dbReference>
<evidence type="ECO:0000313" key="3">
    <source>
        <dbReference type="Proteomes" id="UP000007148"/>
    </source>
</evidence>
<protein>
    <recommendedName>
        <fullName evidence="4">DOPA 4,5-dioxygenase</fullName>
    </recommendedName>
</protein>
<keyword evidence="3" id="KW-1185">Reference proteome</keyword>
<reference evidence="2 3" key="1">
    <citation type="journal article" date="2011" name="PLoS Pathog.">
        <title>Endophytic Life Strategies Decoded by Genome and Transcriptome Analyses of the Mutualistic Root Symbiont Piriformospora indica.</title>
        <authorList>
            <person name="Zuccaro A."/>
            <person name="Lahrmann U."/>
            <person name="Guldener U."/>
            <person name="Langen G."/>
            <person name="Pfiffi S."/>
            <person name="Biedenkopf D."/>
            <person name="Wong P."/>
            <person name="Samans B."/>
            <person name="Grimm C."/>
            <person name="Basiewicz M."/>
            <person name="Murat C."/>
            <person name="Martin F."/>
            <person name="Kogel K.H."/>
        </authorList>
    </citation>
    <scope>NUCLEOTIDE SEQUENCE [LARGE SCALE GENOMIC DNA]</scope>
    <source>
        <strain evidence="2 3">DSM 11827</strain>
    </source>
</reference>
<accession>G4TMY5</accession>
<feature type="region of interest" description="Disordered" evidence="1">
    <location>
        <begin position="28"/>
        <end position="55"/>
    </location>
</feature>